<organism evidence="1 2">
    <name type="scientific">Gossypium arboreum</name>
    <name type="common">Tree cotton</name>
    <name type="synonym">Gossypium nanking</name>
    <dbReference type="NCBI Taxonomy" id="29729"/>
    <lineage>
        <taxon>Eukaryota</taxon>
        <taxon>Viridiplantae</taxon>
        <taxon>Streptophyta</taxon>
        <taxon>Embryophyta</taxon>
        <taxon>Tracheophyta</taxon>
        <taxon>Spermatophyta</taxon>
        <taxon>Magnoliopsida</taxon>
        <taxon>eudicotyledons</taxon>
        <taxon>Gunneridae</taxon>
        <taxon>Pentapetalae</taxon>
        <taxon>rosids</taxon>
        <taxon>malvids</taxon>
        <taxon>Malvales</taxon>
        <taxon>Malvaceae</taxon>
        <taxon>Malvoideae</taxon>
        <taxon>Gossypium</taxon>
    </lineage>
</organism>
<dbReference type="EMBL" id="JRRC01426921">
    <property type="protein sequence ID" value="KHG05272.1"/>
    <property type="molecule type" value="Genomic_DNA"/>
</dbReference>
<evidence type="ECO:0000313" key="1">
    <source>
        <dbReference type="EMBL" id="KHG05272.1"/>
    </source>
</evidence>
<keyword evidence="1" id="KW-0830">Ubiquinone</keyword>
<reference evidence="2" key="1">
    <citation type="submission" date="2014-09" db="EMBL/GenBank/DDBJ databases">
        <authorList>
            <person name="Mudge J."/>
            <person name="Ramaraj T."/>
            <person name="Lindquist I.E."/>
            <person name="Bharti A.K."/>
            <person name="Sundararajan A."/>
            <person name="Cameron C.T."/>
            <person name="Woodward J.E."/>
            <person name="May G.D."/>
            <person name="Brubaker C."/>
            <person name="Broadhvest J."/>
            <person name="Wilkins T.A."/>
        </authorList>
    </citation>
    <scope>NUCLEOTIDE SEQUENCE</scope>
    <source>
        <strain evidence="2">cv. AKA8401</strain>
    </source>
</reference>
<comment type="caution">
    <text evidence="1">The sequence shown here is derived from an EMBL/GenBank/DDBJ whole genome shotgun (WGS) entry which is preliminary data.</text>
</comment>
<dbReference type="AlphaFoldDB" id="A0A0B0MY42"/>
<proteinExistence type="predicted"/>
<sequence length="50" mass="5636">MLHSCVSLVLKLKSSQYAPHDFTHGHVTWPCGISQYTLQVWHDLAHGCVC</sequence>
<evidence type="ECO:0000313" key="2">
    <source>
        <dbReference type="Proteomes" id="UP000032142"/>
    </source>
</evidence>
<keyword evidence="2" id="KW-1185">Reference proteome</keyword>
<gene>
    <name evidence="1" type="ORF">F383_04479</name>
</gene>
<accession>A0A0B0MY42</accession>
<dbReference type="Proteomes" id="UP000032142">
    <property type="component" value="Unassembled WGS sequence"/>
</dbReference>
<protein>
    <submittedName>
        <fullName evidence="1">NADH-ubiquinone oxidoreductase chain 5</fullName>
    </submittedName>
</protein>
<name>A0A0B0MY42_GOSAR</name>